<dbReference type="eggNOG" id="ENOG502R22Z">
    <property type="taxonomic scope" value="Eukaryota"/>
</dbReference>
<protein>
    <submittedName>
        <fullName evidence="2">Uncharacterized protein</fullName>
    </submittedName>
</protein>
<evidence type="ECO:0000313" key="3">
    <source>
        <dbReference type="Proteomes" id="UP000054988"/>
    </source>
</evidence>
<keyword evidence="1" id="KW-0472">Membrane</keyword>
<dbReference type="AlphaFoldDB" id="A0A0W0G263"/>
<gene>
    <name evidence="2" type="ORF">WG66_4971</name>
</gene>
<name>A0A0W0G263_MONRR</name>
<evidence type="ECO:0000256" key="1">
    <source>
        <dbReference type="SAM" id="Phobius"/>
    </source>
</evidence>
<feature type="transmembrane region" description="Helical" evidence="1">
    <location>
        <begin position="88"/>
        <end position="109"/>
    </location>
</feature>
<dbReference type="Proteomes" id="UP000054988">
    <property type="component" value="Unassembled WGS sequence"/>
</dbReference>
<keyword evidence="1" id="KW-1133">Transmembrane helix</keyword>
<dbReference type="EMBL" id="LATX01001334">
    <property type="protein sequence ID" value="KTB42453.1"/>
    <property type="molecule type" value="Genomic_DNA"/>
</dbReference>
<proteinExistence type="predicted"/>
<comment type="caution">
    <text evidence="2">The sequence shown here is derived from an EMBL/GenBank/DDBJ whole genome shotgun (WGS) entry which is preliminary data.</text>
</comment>
<accession>A0A0W0G263</accession>
<keyword evidence="1" id="KW-0812">Transmembrane</keyword>
<organism evidence="2 3">
    <name type="scientific">Moniliophthora roreri</name>
    <name type="common">Frosty pod rot fungus</name>
    <name type="synonym">Monilia roreri</name>
    <dbReference type="NCBI Taxonomy" id="221103"/>
    <lineage>
        <taxon>Eukaryota</taxon>
        <taxon>Fungi</taxon>
        <taxon>Dikarya</taxon>
        <taxon>Basidiomycota</taxon>
        <taxon>Agaricomycotina</taxon>
        <taxon>Agaricomycetes</taxon>
        <taxon>Agaricomycetidae</taxon>
        <taxon>Agaricales</taxon>
        <taxon>Marasmiineae</taxon>
        <taxon>Marasmiaceae</taxon>
        <taxon>Moniliophthora</taxon>
    </lineage>
</organism>
<reference evidence="2 3" key="1">
    <citation type="submission" date="2015-12" db="EMBL/GenBank/DDBJ databases">
        <title>Draft genome sequence of Moniliophthora roreri, the causal agent of frosty pod rot of cacao.</title>
        <authorList>
            <person name="Aime M.C."/>
            <person name="Diaz-Valderrama J.R."/>
            <person name="Kijpornyongpan T."/>
            <person name="Phillips-Mora W."/>
        </authorList>
    </citation>
    <scope>NUCLEOTIDE SEQUENCE [LARGE SCALE GENOMIC DNA]</scope>
    <source>
        <strain evidence="2 3">MCA 2952</strain>
    </source>
</reference>
<sequence>MARPTRPAPRLHRLPQRLDYTLIPAPLDLSLPLVSEKSPLPAIIVTPSSPSDEHRFSIAFLAPPPKPTIKERLSTFTSNLSFSSTFNLRARTAIILFLILFVMICHLVAHKMAMDLRRPHLEFAADVGVRHGQPLQTSQNQQGLDLASWFGIDGEKRELDMDFIVDEAA</sequence>
<evidence type="ECO:0000313" key="2">
    <source>
        <dbReference type="EMBL" id="KTB42453.1"/>
    </source>
</evidence>